<evidence type="ECO:0000256" key="3">
    <source>
        <dbReference type="HAMAP-Rule" id="MF_00385"/>
    </source>
</evidence>
<dbReference type="RefSeq" id="WP_002770862.1">
    <property type="nucleotide sequence ID" value="NZ_JQDG01000026.1"/>
</dbReference>
<dbReference type="GO" id="GO:0005737">
    <property type="term" value="C:cytoplasm"/>
    <property type="evidence" value="ECO:0007669"/>
    <property type="project" value="UniProtKB-ARBA"/>
</dbReference>
<comment type="caution">
    <text evidence="4">The sequence shown here is derived from an EMBL/GenBank/DDBJ whole genome shotgun (WGS) entry which is preliminary data.</text>
</comment>
<dbReference type="Pfam" id="PF00886">
    <property type="entry name" value="Ribosomal_S16"/>
    <property type="match status" value="1"/>
</dbReference>
<reference evidence="4 5" key="1">
    <citation type="submission" date="2019-10" db="EMBL/GenBank/DDBJ databases">
        <title>Extracellular Electron Transfer in a Candidatus Methanoperedens spp. Enrichment Culture.</title>
        <authorList>
            <person name="Berger S."/>
            <person name="Rangel Shaw D."/>
            <person name="Berben T."/>
            <person name="In 'T Zandt M."/>
            <person name="Frank J."/>
            <person name="Reimann J."/>
            <person name="Jetten M.S.M."/>
            <person name="Welte C.U."/>
        </authorList>
    </citation>
    <scope>NUCLEOTIDE SEQUENCE [LARGE SCALE GENOMIC DNA]</scope>
    <source>
        <strain evidence="4">SB12</strain>
    </source>
</reference>
<dbReference type="GO" id="GO:0003735">
    <property type="term" value="F:structural constituent of ribosome"/>
    <property type="evidence" value="ECO:0007669"/>
    <property type="project" value="InterPro"/>
</dbReference>
<keyword evidence="1 3" id="KW-0689">Ribosomal protein</keyword>
<keyword evidence="2 3" id="KW-0687">Ribonucleoprotein</keyword>
<dbReference type="Gene3D" id="3.30.1320.10">
    <property type="match status" value="1"/>
</dbReference>
<proteinExistence type="inferred from homology"/>
<protein>
    <recommendedName>
        <fullName evidence="3">Small ribosomal subunit protein bS16</fullName>
    </recommendedName>
</protein>
<evidence type="ECO:0000313" key="5">
    <source>
        <dbReference type="Proteomes" id="UP000460298"/>
    </source>
</evidence>
<dbReference type="OrthoDB" id="9807878at2"/>
<sequence>MVKLRLQRYGTKKRPFYRIVVANVRDRRDGRFVEIVGLYDPLSAKEPVRLEKEKIQTWIQKGAVPSDTVASLLKKNGVELKAQAGEKTHKGKKAGA</sequence>
<dbReference type="EMBL" id="WBUI01000009">
    <property type="protein sequence ID" value="KAB2932432.1"/>
    <property type="molecule type" value="Genomic_DNA"/>
</dbReference>
<dbReference type="HAMAP" id="MF_00385">
    <property type="entry name" value="Ribosomal_bS16"/>
    <property type="match status" value="1"/>
</dbReference>
<dbReference type="GO" id="GO:0006412">
    <property type="term" value="P:translation"/>
    <property type="evidence" value="ECO:0007669"/>
    <property type="project" value="UniProtKB-UniRule"/>
</dbReference>
<dbReference type="PANTHER" id="PTHR12919">
    <property type="entry name" value="30S RIBOSOMAL PROTEIN S16"/>
    <property type="match status" value="1"/>
</dbReference>
<dbReference type="PANTHER" id="PTHR12919:SF20">
    <property type="entry name" value="SMALL RIBOSOMAL SUBUNIT PROTEIN BS16M"/>
    <property type="match status" value="1"/>
</dbReference>
<evidence type="ECO:0000256" key="2">
    <source>
        <dbReference type="ARBA" id="ARBA00023274"/>
    </source>
</evidence>
<dbReference type="GO" id="GO:0015935">
    <property type="term" value="C:small ribosomal subunit"/>
    <property type="evidence" value="ECO:0007669"/>
    <property type="project" value="TreeGrafter"/>
</dbReference>
<dbReference type="Proteomes" id="UP000460298">
    <property type="component" value="Unassembled WGS sequence"/>
</dbReference>
<name>A0A833H215_9LEPT</name>
<accession>A0A833H215</accession>
<organism evidence="4 5">
    <name type="scientific">Leptonema illini</name>
    <dbReference type="NCBI Taxonomy" id="183"/>
    <lineage>
        <taxon>Bacteria</taxon>
        <taxon>Pseudomonadati</taxon>
        <taxon>Spirochaetota</taxon>
        <taxon>Spirochaetia</taxon>
        <taxon>Leptospirales</taxon>
        <taxon>Leptospiraceae</taxon>
        <taxon>Leptonema</taxon>
    </lineage>
</organism>
<evidence type="ECO:0000256" key="1">
    <source>
        <dbReference type="ARBA" id="ARBA00022980"/>
    </source>
</evidence>
<dbReference type="InterPro" id="IPR000307">
    <property type="entry name" value="Ribosomal_bS16"/>
</dbReference>
<gene>
    <name evidence="3 4" type="primary">rpsP</name>
    <name evidence="4" type="ORF">F9K24_10925</name>
</gene>
<comment type="similarity">
    <text evidence="3">Belongs to the bacterial ribosomal protein bS16 family.</text>
</comment>
<dbReference type="AlphaFoldDB" id="A0A833H215"/>
<evidence type="ECO:0000313" key="4">
    <source>
        <dbReference type="EMBL" id="KAB2932432.1"/>
    </source>
</evidence>
<dbReference type="NCBIfam" id="TIGR00002">
    <property type="entry name" value="S16"/>
    <property type="match status" value="1"/>
</dbReference>
<dbReference type="SUPFAM" id="SSF54565">
    <property type="entry name" value="Ribosomal protein S16"/>
    <property type="match status" value="1"/>
</dbReference>
<dbReference type="InterPro" id="IPR023803">
    <property type="entry name" value="Ribosomal_bS16_dom_sf"/>
</dbReference>